<feature type="transmembrane region" description="Helical" evidence="2">
    <location>
        <begin position="88"/>
        <end position="109"/>
    </location>
</feature>
<dbReference type="RefSeq" id="WP_394825290.1">
    <property type="nucleotide sequence ID" value="NZ_CP089984.1"/>
</dbReference>
<name>A0ABZ2LZA0_9BACT</name>
<feature type="transmembrane region" description="Helical" evidence="2">
    <location>
        <begin position="28"/>
        <end position="50"/>
    </location>
</feature>
<evidence type="ECO:0000313" key="3">
    <source>
        <dbReference type="EMBL" id="WXB15655.1"/>
    </source>
</evidence>
<feature type="transmembrane region" description="Helical" evidence="2">
    <location>
        <begin position="121"/>
        <end position="138"/>
    </location>
</feature>
<keyword evidence="2" id="KW-0472">Membrane</keyword>
<keyword evidence="2" id="KW-1133">Transmembrane helix</keyword>
<evidence type="ECO:0000256" key="1">
    <source>
        <dbReference type="SAM" id="MobiDB-lite"/>
    </source>
</evidence>
<dbReference type="EMBL" id="CP089984">
    <property type="protein sequence ID" value="WXB15655.1"/>
    <property type="molecule type" value="Genomic_DNA"/>
</dbReference>
<protein>
    <recommendedName>
        <fullName evidence="5">ABC transporter permease</fullName>
    </recommendedName>
</protein>
<gene>
    <name evidence="3" type="ORF">LZC94_48560</name>
</gene>
<dbReference type="Proteomes" id="UP001370348">
    <property type="component" value="Chromosome"/>
</dbReference>
<organism evidence="3 4">
    <name type="scientific">Pendulispora albinea</name>
    <dbReference type="NCBI Taxonomy" id="2741071"/>
    <lineage>
        <taxon>Bacteria</taxon>
        <taxon>Pseudomonadati</taxon>
        <taxon>Myxococcota</taxon>
        <taxon>Myxococcia</taxon>
        <taxon>Myxococcales</taxon>
        <taxon>Sorangiineae</taxon>
        <taxon>Pendulisporaceae</taxon>
        <taxon>Pendulispora</taxon>
    </lineage>
</organism>
<evidence type="ECO:0000313" key="4">
    <source>
        <dbReference type="Proteomes" id="UP001370348"/>
    </source>
</evidence>
<proteinExistence type="predicted"/>
<feature type="transmembrane region" description="Helical" evidence="2">
    <location>
        <begin position="144"/>
        <end position="161"/>
    </location>
</feature>
<keyword evidence="4" id="KW-1185">Reference proteome</keyword>
<feature type="region of interest" description="Disordered" evidence="1">
    <location>
        <begin position="1"/>
        <end position="24"/>
    </location>
</feature>
<evidence type="ECO:0000256" key="2">
    <source>
        <dbReference type="SAM" id="Phobius"/>
    </source>
</evidence>
<sequence length="170" mass="17519">MAEKRRLPLLKENPHQPAPGSDEERRPAWHWVGFGVVIILAAWLPLAYVAEFVKGRVITAALGPVESQDQATLAIAALSSGERARLTAWLVALPAVALSVGALAGGYVVGRWSDKAGWREAGAAGAVVGILTGVLAFASGTMTPAALLPIALTAVLAALGGRRGSLRKGA</sequence>
<accession>A0ABZ2LZA0</accession>
<reference evidence="3 4" key="1">
    <citation type="submission" date="2021-12" db="EMBL/GenBank/DDBJ databases">
        <title>Discovery of the Pendulisporaceae a myxobacterial family with distinct sporulation behavior and unique specialized metabolism.</title>
        <authorList>
            <person name="Garcia R."/>
            <person name="Popoff A."/>
            <person name="Bader C.D."/>
            <person name="Loehr J."/>
            <person name="Walesch S."/>
            <person name="Walt C."/>
            <person name="Boldt J."/>
            <person name="Bunk B."/>
            <person name="Haeckl F.J.F.P.J."/>
            <person name="Gunesch A.P."/>
            <person name="Birkelbach J."/>
            <person name="Nuebel U."/>
            <person name="Pietschmann T."/>
            <person name="Bach T."/>
            <person name="Mueller R."/>
        </authorList>
    </citation>
    <scope>NUCLEOTIDE SEQUENCE [LARGE SCALE GENOMIC DNA]</scope>
    <source>
        <strain evidence="3 4">MSr11954</strain>
    </source>
</reference>
<keyword evidence="2" id="KW-0812">Transmembrane</keyword>
<evidence type="ECO:0008006" key="5">
    <source>
        <dbReference type="Google" id="ProtNLM"/>
    </source>
</evidence>